<protein>
    <recommendedName>
        <fullName evidence="4">DUF4194 domain-containing protein</fullName>
    </recommendedName>
</protein>
<gene>
    <name evidence="2" type="ORF">AR1Y2_0998</name>
</gene>
<dbReference type="InterPro" id="IPR025449">
    <property type="entry name" value="JetB"/>
</dbReference>
<proteinExistence type="predicted"/>
<feature type="compositionally biased region" description="Acidic residues" evidence="1">
    <location>
        <begin position="195"/>
        <end position="205"/>
    </location>
</feature>
<dbReference type="Pfam" id="PF13835">
    <property type="entry name" value="DUF4194"/>
    <property type="match status" value="1"/>
</dbReference>
<keyword evidence="3" id="KW-1185">Reference proteome</keyword>
<dbReference type="OrthoDB" id="2042225at2"/>
<dbReference type="RefSeq" id="WP_137327986.1">
    <property type="nucleotide sequence ID" value="NZ_CP040058.1"/>
</dbReference>
<dbReference type="Proteomes" id="UP000298653">
    <property type="component" value="Chromosome"/>
</dbReference>
<evidence type="ECO:0000256" key="1">
    <source>
        <dbReference type="SAM" id="MobiDB-lite"/>
    </source>
</evidence>
<dbReference type="AlphaFoldDB" id="A0A4P8IA36"/>
<dbReference type="KEGG" id="arf:AR1Y2_0998"/>
<sequence length="218" mass="25529">MIEYYERLSDEEKDDIKRIIQLLFRQTFVLERKYEKRSGRFTFQKDFRILNQHLEFLREYFAIAGLELHESSHMGIFYIQGETVLGEKLPKLATIYLLILKLIYDEQMEAASTSSYVYTSLGEINEKIGDFHLLKNLSSATEMRKTISLLKRYQIIEPMDVLEDLNEESRMVVYPCINAVLLGDDVQKLIETFTEEDERGEDEGEQAGIQSTIEDLSE</sequence>
<reference evidence="2 3" key="1">
    <citation type="submission" date="2019-05" db="EMBL/GenBank/DDBJ databases">
        <title>Complete genome sequencing of Anaerostipes rhamnosivorans.</title>
        <authorList>
            <person name="Bui T.P.N."/>
            <person name="de Vos W.M."/>
        </authorList>
    </citation>
    <scope>NUCLEOTIDE SEQUENCE [LARGE SCALE GENOMIC DNA]</scope>
    <source>
        <strain evidence="2 3">1y2</strain>
    </source>
</reference>
<accession>A0A4P8IA36</accession>
<organism evidence="2 3">
    <name type="scientific">Anaerostipes rhamnosivorans</name>
    <dbReference type="NCBI Taxonomy" id="1229621"/>
    <lineage>
        <taxon>Bacteria</taxon>
        <taxon>Bacillati</taxon>
        <taxon>Bacillota</taxon>
        <taxon>Clostridia</taxon>
        <taxon>Lachnospirales</taxon>
        <taxon>Lachnospiraceae</taxon>
        <taxon>Anaerostipes</taxon>
    </lineage>
</organism>
<name>A0A4P8IA36_9FIRM</name>
<evidence type="ECO:0000313" key="2">
    <source>
        <dbReference type="EMBL" id="QCP34452.1"/>
    </source>
</evidence>
<evidence type="ECO:0008006" key="4">
    <source>
        <dbReference type="Google" id="ProtNLM"/>
    </source>
</evidence>
<feature type="compositionally biased region" description="Polar residues" evidence="1">
    <location>
        <begin position="208"/>
        <end position="218"/>
    </location>
</feature>
<dbReference type="EMBL" id="CP040058">
    <property type="protein sequence ID" value="QCP34452.1"/>
    <property type="molecule type" value="Genomic_DNA"/>
</dbReference>
<feature type="region of interest" description="Disordered" evidence="1">
    <location>
        <begin position="195"/>
        <end position="218"/>
    </location>
</feature>
<evidence type="ECO:0000313" key="3">
    <source>
        <dbReference type="Proteomes" id="UP000298653"/>
    </source>
</evidence>